<dbReference type="RefSeq" id="WP_090244032.1">
    <property type="nucleotide sequence ID" value="NZ_FNOU01000005.1"/>
</dbReference>
<dbReference type="Proteomes" id="UP000199652">
    <property type="component" value="Unassembled WGS sequence"/>
</dbReference>
<sequence>MKKTTISLLIVFLIALLSVCPVFANEESTLVNDQELIESEIQSRELNLWDRRSFSFSFDASSRATMEKALQSALITAASTGIGSLGGTPGAMLGGGLGAFITTFANDSTDQYYSVFGNTGYGSVTVARYQNKLRAGVYLYSDANHAHLVYRNTYATNNFK</sequence>
<evidence type="ECO:0000313" key="3">
    <source>
        <dbReference type="Proteomes" id="UP000199652"/>
    </source>
</evidence>
<dbReference type="EMBL" id="FNOU01000005">
    <property type="protein sequence ID" value="SDX69248.1"/>
    <property type="molecule type" value="Genomic_DNA"/>
</dbReference>
<gene>
    <name evidence="2" type="ORF">SAMN04488579_105115</name>
</gene>
<reference evidence="3" key="1">
    <citation type="submission" date="2016-10" db="EMBL/GenBank/DDBJ databases">
        <authorList>
            <person name="Varghese N."/>
            <person name="Submissions S."/>
        </authorList>
    </citation>
    <scope>NUCLEOTIDE SEQUENCE [LARGE SCALE GENOMIC DNA]</scope>
    <source>
        <strain evidence="3">VPI 5359</strain>
    </source>
</reference>
<organism evidence="2 3">
    <name type="scientific">Eubacterium barkeri</name>
    <name type="common">Clostridium barkeri</name>
    <dbReference type="NCBI Taxonomy" id="1528"/>
    <lineage>
        <taxon>Bacteria</taxon>
        <taxon>Bacillati</taxon>
        <taxon>Bacillota</taxon>
        <taxon>Clostridia</taxon>
        <taxon>Eubacteriales</taxon>
        <taxon>Eubacteriaceae</taxon>
        <taxon>Eubacterium</taxon>
    </lineage>
</organism>
<name>A0A1H3DT14_EUBBA</name>
<dbReference type="AlphaFoldDB" id="A0A1H3DT14"/>
<keyword evidence="1" id="KW-0732">Signal</keyword>
<dbReference type="OrthoDB" id="2082189at2"/>
<feature type="signal peptide" evidence="1">
    <location>
        <begin position="1"/>
        <end position="24"/>
    </location>
</feature>
<keyword evidence="3" id="KW-1185">Reference proteome</keyword>
<protein>
    <submittedName>
        <fullName evidence="2">Uncharacterized protein</fullName>
    </submittedName>
</protein>
<accession>A0A1H3DT14</accession>
<evidence type="ECO:0000313" key="2">
    <source>
        <dbReference type="EMBL" id="SDX69248.1"/>
    </source>
</evidence>
<evidence type="ECO:0000256" key="1">
    <source>
        <dbReference type="SAM" id="SignalP"/>
    </source>
</evidence>
<feature type="chain" id="PRO_5011518839" evidence="1">
    <location>
        <begin position="25"/>
        <end position="160"/>
    </location>
</feature>
<proteinExistence type="predicted"/>